<dbReference type="EMBL" id="CWGI01000001">
    <property type="protein sequence ID" value="CRX36900.1"/>
    <property type="molecule type" value="Genomic_DNA"/>
</dbReference>
<dbReference type="SUPFAM" id="SSF49493">
    <property type="entry name" value="HSP40/DnaJ peptide-binding domain"/>
    <property type="match status" value="2"/>
</dbReference>
<dbReference type="AlphaFoldDB" id="A0A0G7ZL33"/>
<dbReference type="CDD" id="cd06257">
    <property type="entry name" value="DnaJ"/>
    <property type="match status" value="1"/>
</dbReference>
<dbReference type="InterPro" id="IPR036869">
    <property type="entry name" value="J_dom_sf"/>
</dbReference>
<keyword evidence="3" id="KW-0238">DNA-binding</keyword>
<dbReference type="PRINTS" id="PR00625">
    <property type="entry name" value="JDOMAIN"/>
</dbReference>
<dbReference type="Gene3D" id="1.10.287.110">
    <property type="entry name" value="DnaJ domain"/>
    <property type="match status" value="1"/>
</dbReference>
<gene>
    <name evidence="3" type="ORF">HEPPS_00990</name>
</gene>
<evidence type="ECO:0000256" key="1">
    <source>
        <dbReference type="ARBA" id="ARBA00023186"/>
    </source>
</evidence>
<dbReference type="PROSITE" id="PS50076">
    <property type="entry name" value="DNAJ_2"/>
    <property type="match status" value="1"/>
</dbReference>
<evidence type="ECO:0000259" key="2">
    <source>
        <dbReference type="PROSITE" id="PS50076"/>
    </source>
</evidence>
<dbReference type="InterPro" id="IPR044713">
    <property type="entry name" value="DNJA1/2-like"/>
</dbReference>
<keyword evidence="4" id="KW-1185">Reference proteome</keyword>
<dbReference type="Proteomes" id="UP000242141">
    <property type="component" value="Unassembled WGS sequence"/>
</dbReference>
<dbReference type="InterPro" id="IPR008971">
    <property type="entry name" value="HSP40/DnaJ_pept-bd"/>
</dbReference>
<dbReference type="Gene3D" id="2.60.260.20">
    <property type="entry name" value="Urease metallochaperone UreE, N-terminal domain"/>
    <property type="match status" value="2"/>
</dbReference>
<evidence type="ECO:0000313" key="4">
    <source>
        <dbReference type="Proteomes" id="UP000242141"/>
    </source>
</evidence>
<dbReference type="PANTHER" id="PTHR43888">
    <property type="entry name" value="DNAJ-LIKE-2, ISOFORM A-RELATED"/>
    <property type="match status" value="1"/>
</dbReference>
<dbReference type="SUPFAM" id="SSF46565">
    <property type="entry name" value="Chaperone J-domain"/>
    <property type="match status" value="1"/>
</dbReference>
<dbReference type="GO" id="GO:0030544">
    <property type="term" value="F:Hsp70 protein binding"/>
    <property type="evidence" value="ECO:0007669"/>
    <property type="project" value="InterPro"/>
</dbReference>
<dbReference type="FunFam" id="1.10.287.110:FF:000034">
    <property type="entry name" value="Chaperone protein DnaJ"/>
    <property type="match status" value="1"/>
</dbReference>
<dbReference type="InterPro" id="IPR002939">
    <property type="entry name" value="DnaJ_C"/>
</dbReference>
<name>A0A0G7ZL33_9MOLU</name>
<accession>A0A0G7ZL33</accession>
<dbReference type="InterPro" id="IPR001623">
    <property type="entry name" value="DnaJ_domain"/>
</dbReference>
<organism evidence="3 4">
    <name type="scientific">Candidatus Hepatoplasma crinochetorum</name>
    <dbReference type="NCBI Taxonomy" id="295596"/>
    <lineage>
        <taxon>Bacteria</taxon>
        <taxon>Bacillati</taxon>
        <taxon>Mycoplasmatota</taxon>
        <taxon>Mollicutes</taxon>
        <taxon>Candidatus Hepatoplasmataceae</taxon>
        <taxon>Candidatus Hepatoplasma</taxon>
    </lineage>
</organism>
<dbReference type="Pfam" id="PF01556">
    <property type="entry name" value="DnaJ_C"/>
    <property type="match status" value="1"/>
</dbReference>
<evidence type="ECO:0000313" key="3">
    <source>
        <dbReference type="EMBL" id="CRX36900.1"/>
    </source>
</evidence>
<dbReference type="SMART" id="SM00271">
    <property type="entry name" value="DnaJ"/>
    <property type="match status" value="1"/>
</dbReference>
<protein>
    <submittedName>
        <fullName evidence="3">| cbpA / Curved DNA-binding protein |:383885 Reverse</fullName>
    </submittedName>
</protein>
<reference evidence="4" key="1">
    <citation type="submission" date="2015-05" db="EMBL/GenBank/DDBJ databases">
        <authorList>
            <person name="Collingro A."/>
        </authorList>
    </citation>
    <scope>NUCLEOTIDE SEQUENCE [LARGE SCALE GENOMIC DNA]</scope>
    <source>
        <strain evidence="4">Ps</strain>
    </source>
</reference>
<dbReference type="Pfam" id="PF00226">
    <property type="entry name" value="DnaJ"/>
    <property type="match status" value="1"/>
</dbReference>
<dbReference type="GO" id="GO:0051082">
    <property type="term" value="F:unfolded protein binding"/>
    <property type="evidence" value="ECO:0007669"/>
    <property type="project" value="InterPro"/>
</dbReference>
<keyword evidence="1" id="KW-0143">Chaperone</keyword>
<sequence length="297" mass="33532">MATKRDYYEILGVRKDASEEEIKKSYRKLAMKYHPDRNLTDQKVAESKFKEINEAKEILLDKNKRKIYDNYGHAGINGGQAGGGFSGFQGANFNPDDLNSIFDDFFGGNPFGGFAGFSGGFANARQKGASIVQQISIDIKDAFTGKKIKLRLRNGQIKEIDIPAGISEDTTLRLTNEGKPGINGGPNGDLLLKFYIVNNTKFVRKNNDLFYTLDINYLDLLIKKNYQIDGIDGEKIVFLIPEFSNPKSLIRIKNKGFTILRGRGRGNLYIQLNLKMPKKITRTGRKNIENLQNEIRY</sequence>
<feature type="domain" description="J" evidence="2">
    <location>
        <begin position="6"/>
        <end position="72"/>
    </location>
</feature>
<dbReference type="GO" id="GO:0006457">
    <property type="term" value="P:protein folding"/>
    <property type="evidence" value="ECO:0007669"/>
    <property type="project" value="InterPro"/>
</dbReference>
<dbReference type="GO" id="GO:0003677">
    <property type="term" value="F:DNA binding"/>
    <property type="evidence" value="ECO:0007669"/>
    <property type="project" value="UniProtKB-KW"/>
</dbReference>
<proteinExistence type="predicted"/>
<dbReference type="CDD" id="cd10747">
    <property type="entry name" value="DnaJ_C"/>
    <property type="match status" value="1"/>
</dbReference>